<evidence type="ECO:0000256" key="4">
    <source>
        <dbReference type="ARBA" id="ARBA00023136"/>
    </source>
</evidence>
<dbReference type="GO" id="GO:0016020">
    <property type="term" value="C:membrane"/>
    <property type="evidence" value="ECO:0007669"/>
    <property type="project" value="UniProtKB-SubCell"/>
</dbReference>
<evidence type="ECO:0000256" key="3">
    <source>
        <dbReference type="ARBA" id="ARBA00022989"/>
    </source>
</evidence>
<dbReference type="Proteomes" id="UP000003503">
    <property type="component" value="Unassembled WGS sequence"/>
</dbReference>
<keyword evidence="2 5" id="KW-0812">Transmembrane</keyword>
<feature type="transmembrane region" description="Helical" evidence="5">
    <location>
        <begin position="32"/>
        <end position="52"/>
    </location>
</feature>
<dbReference type="HOGENOM" id="CLU_2552820_0_0_9"/>
<dbReference type="STRING" id="888062.HMPREF9083_0750"/>
<comment type="subcellular location">
    <subcellularLocation>
        <location evidence="1">Membrane</location>
        <topology evidence="1">Multi-pass membrane protein</topology>
    </subcellularLocation>
</comment>
<gene>
    <name evidence="6" type="ORF">HMPREF9083_0750</name>
</gene>
<dbReference type="AlphaFoldDB" id="F2BX32"/>
<dbReference type="eggNOG" id="COG0531">
    <property type="taxonomic scope" value="Bacteria"/>
</dbReference>
<evidence type="ECO:0000256" key="2">
    <source>
        <dbReference type="ARBA" id="ARBA00022692"/>
    </source>
</evidence>
<reference evidence="6 7" key="1">
    <citation type="submission" date="2011-02" db="EMBL/GenBank/DDBJ databases">
        <authorList>
            <person name="Muzny D."/>
            <person name="Qin X."/>
            <person name="Deng J."/>
            <person name="Jiang H."/>
            <person name="Liu Y."/>
            <person name="Qu J."/>
            <person name="Song X.-Z."/>
            <person name="Zhang L."/>
            <person name="Thornton R."/>
            <person name="Coyle M."/>
            <person name="Francisco L."/>
            <person name="Jackson L."/>
            <person name="Javaid M."/>
            <person name="Korchina V."/>
            <person name="Kovar C."/>
            <person name="Mata R."/>
            <person name="Mathew T."/>
            <person name="Ngo R."/>
            <person name="Nguyen L."/>
            <person name="Nguyen N."/>
            <person name="Okwuonu G."/>
            <person name="Ongeri F."/>
            <person name="Pham C."/>
            <person name="Simmons D."/>
            <person name="Wilczek-Boney K."/>
            <person name="Hale W."/>
            <person name="Jakkamsetti A."/>
            <person name="Pham P."/>
            <person name="Ruth R."/>
            <person name="San Lucas F."/>
            <person name="Warren J."/>
            <person name="Zhang J."/>
            <person name="Zhao Z."/>
            <person name="Zhou C."/>
            <person name="Zhu D."/>
            <person name="Lee S."/>
            <person name="Bess C."/>
            <person name="Blankenburg K."/>
            <person name="Forbes L."/>
            <person name="Fu Q."/>
            <person name="Gubbala S."/>
            <person name="Hirani K."/>
            <person name="Jayaseelan J.C."/>
            <person name="Lara F."/>
            <person name="Munidasa M."/>
            <person name="Palculict T."/>
            <person name="Patil S."/>
            <person name="Pu L.-L."/>
            <person name="Saada N."/>
            <person name="Tang L."/>
            <person name="Weissenberger G."/>
            <person name="Zhu Y."/>
            <person name="Hemphill L."/>
            <person name="Shang Y."/>
            <person name="Youmans B."/>
            <person name="Ayvaz T."/>
            <person name="Ross M."/>
            <person name="Santibanez J."/>
            <person name="Aqrawi P."/>
            <person name="Gross S."/>
            <person name="Joshi V."/>
            <person name="Fowler G."/>
            <person name="Nazareth L."/>
            <person name="Reid J."/>
            <person name="Worley K."/>
            <person name="Petrosino J."/>
            <person name="Highlander S."/>
            <person name="Gibbs R."/>
        </authorList>
    </citation>
    <scope>NUCLEOTIDE SEQUENCE [LARGE SCALE GENOMIC DNA]</scope>
    <source>
        <strain evidence="6 7">DSM 19965</strain>
    </source>
</reference>
<evidence type="ECO:0000256" key="1">
    <source>
        <dbReference type="ARBA" id="ARBA00004141"/>
    </source>
</evidence>
<keyword evidence="3 5" id="KW-1133">Transmembrane helix</keyword>
<evidence type="ECO:0000256" key="5">
    <source>
        <dbReference type="SAM" id="Phobius"/>
    </source>
</evidence>
<keyword evidence="7" id="KW-1185">Reference proteome</keyword>
<organism evidence="6 7">
    <name type="scientific">Dialister micraerophilus DSM 19965</name>
    <dbReference type="NCBI Taxonomy" id="888062"/>
    <lineage>
        <taxon>Bacteria</taxon>
        <taxon>Bacillati</taxon>
        <taxon>Bacillota</taxon>
        <taxon>Negativicutes</taxon>
        <taxon>Veillonellales</taxon>
        <taxon>Veillonellaceae</taxon>
        <taxon>Dialister</taxon>
    </lineage>
</organism>
<dbReference type="GO" id="GO:0022857">
    <property type="term" value="F:transmembrane transporter activity"/>
    <property type="evidence" value="ECO:0007669"/>
    <property type="project" value="InterPro"/>
</dbReference>
<evidence type="ECO:0000313" key="7">
    <source>
        <dbReference type="Proteomes" id="UP000003503"/>
    </source>
</evidence>
<evidence type="ECO:0000313" key="6">
    <source>
        <dbReference type="EMBL" id="EGF13960.1"/>
    </source>
</evidence>
<comment type="caution">
    <text evidence="6">The sequence shown here is derived from an EMBL/GenBank/DDBJ whole genome shotgun (WGS) entry which is preliminary data.</text>
</comment>
<sequence length="82" mass="8744">MNKISLGAFIGMTMALCATVRSIPTLAAAGWLQITYLLFSIICFAWPVTAIAGELSTMLQGEGGPQLWVKEGLGERWGLVTA</sequence>
<proteinExistence type="predicted"/>
<dbReference type="InterPro" id="IPR002293">
    <property type="entry name" value="AA/rel_permease1"/>
</dbReference>
<dbReference type="Pfam" id="PF13520">
    <property type="entry name" value="AA_permease_2"/>
    <property type="match status" value="1"/>
</dbReference>
<keyword evidence="4 5" id="KW-0472">Membrane</keyword>
<accession>F2BX32</accession>
<dbReference type="EMBL" id="AFBB01000015">
    <property type="protein sequence ID" value="EGF13960.1"/>
    <property type="molecule type" value="Genomic_DNA"/>
</dbReference>
<name>F2BX32_9FIRM</name>
<protein>
    <submittedName>
        <fullName evidence="6">Amino acid permease</fullName>
    </submittedName>
</protein>